<evidence type="ECO:0000313" key="2">
    <source>
        <dbReference type="EnsemblPlants" id="LPERR09G15830.1"/>
    </source>
</evidence>
<evidence type="ECO:0000256" key="1">
    <source>
        <dbReference type="SAM" id="MobiDB-lite"/>
    </source>
</evidence>
<dbReference type="Proteomes" id="UP000032180">
    <property type="component" value="Chromosome 9"/>
</dbReference>
<proteinExistence type="predicted"/>
<dbReference type="AlphaFoldDB" id="A0A0D9XGW4"/>
<dbReference type="PANTHER" id="PTHR33110:SF134">
    <property type="entry name" value="OS09G0565350 PROTEIN"/>
    <property type="match status" value="1"/>
</dbReference>
<reference evidence="2 3" key="1">
    <citation type="submission" date="2012-08" db="EMBL/GenBank/DDBJ databases">
        <title>Oryza genome evolution.</title>
        <authorList>
            <person name="Wing R.A."/>
        </authorList>
    </citation>
    <scope>NUCLEOTIDE SEQUENCE</scope>
</reference>
<dbReference type="Gramene" id="LPERR09G15830.1">
    <property type="protein sequence ID" value="LPERR09G15830.1"/>
    <property type="gene ID" value="LPERR09G15830"/>
</dbReference>
<reference evidence="2" key="3">
    <citation type="submission" date="2015-04" db="UniProtKB">
        <authorList>
            <consortium name="EnsemblPlants"/>
        </authorList>
    </citation>
    <scope>IDENTIFICATION</scope>
</reference>
<reference evidence="3" key="2">
    <citation type="submission" date="2013-12" db="EMBL/GenBank/DDBJ databases">
        <authorList>
            <person name="Yu Y."/>
            <person name="Lee S."/>
            <person name="de Baynast K."/>
            <person name="Wissotski M."/>
            <person name="Liu L."/>
            <person name="Talag J."/>
            <person name="Goicoechea J."/>
            <person name="Angelova A."/>
            <person name="Jetty R."/>
            <person name="Kudrna D."/>
            <person name="Golser W."/>
            <person name="Rivera L."/>
            <person name="Zhang J."/>
            <person name="Wing R."/>
        </authorList>
    </citation>
    <scope>NUCLEOTIDE SEQUENCE</scope>
</reference>
<sequence>MPSPRSMNRTKRTTSPHGLTSRSISSPKSHAADDFVRFHAVCTSWLRAHPPNPPRFLPWLCDADTGGEHRTARSVDFSNSTTSIHRRRAAPATLCVPDKRVYIGDKARGSLYPLTFFTGSVPPSPVSLPRIVSAWAKRGECVVSDDGTVLLYTFNLDPSVHDDEYNCHALIVHNGSRWQWTLASWRLSGLSPRCGAVYVGDEIIVYDEGRWWCFTNAIVRDVDGDALLSVSVYALDLQGGGEFVRCDDRSMADRVLFLGKPTSLAVDAADLGIAGGCAYFVHRWTRTSPCHVVRYSFEDGRSEVVEQLPNPKAGFWKDDNFIWLTPSQLAIAPIELTNTSNKQN</sequence>
<accession>A0A0D9XGW4</accession>
<dbReference type="PANTHER" id="PTHR33110">
    <property type="entry name" value="F-BOX/KELCH-REPEAT PROTEIN-RELATED"/>
    <property type="match status" value="1"/>
</dbReference>
<protein>
    <submittedName>
        <fullName evidence="2">Uncharacterized protein</fullName>
    </submittedName>
</protein>
<keyword evidence="3" id="KW-1185">Reference proteome</keyword>
<dbReference type="HOGENOM" id="CLU_048043_0_0_1"/>
<dbReference type="STRING" id="77586.A0A0D9XGW4"/>
<feature type="compositionally biased region" description="Polar residues" evidence="1">
    <location>
        <begin position="15"/>
        <end position="27"/>
    </location>
</feature>
<name>A0A0D9XGW4_9ORYZ</name>
<feature type="region of interest" description="Disordered" evidence="1">
    <location>
        <begin position="1"/>
        <end position="27"/>
    </location>
</feature>
<dbReference type="EnsemblPlants" id="LPERR09G15830.1">
    <property type="protein sequence ID" value="LPERR09G15830.1"/>
    <property type="gene ID" value="LPERR09G15830"/>
</dbReference>
<organism evidence="2 3">
    <name type="scientific">Leersia perrieri</name>
    <dbReference type="NCBI Taxonomy" id="77586"/>
    <lineage>
        <taxon>Eukaryota</taxon>
        <taxon>Viridiplantae</taxon>
        <taxon>Streptophyta</taxon>
        <taxon>Embryophyta</taxon>
        <taxon>Tracheophyta</taxon>
        <taxon>Spermatophyta</taxon>
        <taxon>Magnoliopsida</taxon>
        <taxon>Liliopsida</taxon>
        <taxon>Poales</taxon>
        <taxon>Poaceae</taxon>
        <taxon>BOP clade</taxon>
        <taxon>Oryzoideae</taxon>
        <taxon>Oryzeae</taxon>
        <taxon>Oryzinae</taxon>
        <taxon>Leersia</taxon>
    </lineage>
</organism>
<evidence type="ECO:0000313" key="3">
    <source>
        <dbReference type="Proteomes" id="UP000032180"/>
    </source>
</evidence>